<evidence type="ECO:0000313" key="3">
    <source>
        <dbReference type="Proteomes" id="UP000692954"/>
    </source>
</evidence>
<evidence type="ECO:0000313" key="2">
    <source>
        <dbReference type="EMBL" id="CAD8056552.1"/>
    </source>
</evidence>
<feature type="coiled-coil region" evidence="1">
    <location>
        <begin position="296"/>
        <end position="323"/>
    </location>
</feature>
<keyword evidence="3" id="KW-1185">Reference proteome</keyword>
<keyword evidence="1" id="KW-0175">Coiled coil</keyword>
<gene>
    <name evidence="2" type="ORF">PSON_ATCC_30995.1.T0100295</name>
</gene>
<evidence type="ECO:0000256" key="1">
    <source>
        <dbReference type="SAM" id="Coils"/>
    </source>
</evidence>
<dbReference type="EMBL" id="CAJJDN010000010">
    <property type="protein sequence ID" value="CAD8056552.1"/>
    <property type="molecule type" value="Genomic_DNA"/>
</dbReference>
<dbReference type="Proteomes" id="UP000692954">
    <property type="component" value="Unassembled WGS sequence"/>
</dbReference>
<organism evidence="2 3">
    <name type="scientific">Paramecium sonneborni</name>
    <dbReference type="NCBI Taxonomy" id="65129"/>
    <lineage>
        <taxon>Eukaryota</taxon>
        <taxon>Sar</taxon>
        <taxon>Alveolata</taxon>
        <taxon>Ciliophora</taxon>
        <taxon>Intramacronucleata</taxon>
        <taxon>Oligohymenophorea</taxon>
        <taxon>Peniculida</taxon>
        <taxon>Parameciidae</taxon>
        <taxon>Paramecium</taxon>
    </lineage>
</organism>
<protein>
    <submittedName>
        <fullName evidence="2">Uncharacterized protein</fullName>
    </submittedName>
</protein>
<feature type="coiled-coil region" evidence="1">
    <location>
        <begin position="366"/>
        <end position="393"/>
    </location>
</feature>
<accession>A0A8S1KTC4</accession>
<dbReference type="AlphaFoldDB" id="A0A8S1KTC4"/>
<proteinExistence type="predicted"/>
<name>A0A8S1KTC4_9CILI</name>
<sequence>MRNKTPTKDYITDKILSRIQSSNIQIYDQDQGKMIFETKKKKLCCESCLQQDDKQKNNKPLSDRNVQELYQNGVKHYKLGYFNLDPISIQYDGKYERLRLDHFEVVEKLLFHLKLKEKFQSNIKNVLFKIEQNIRDNHNLLNILLQQETPFRDQIEKIQKHNQAVIALCVSQESDTYFDDEIQQSQVNYQIAINEQERTIFRLKTQVQHQNVLIHKIQQSINEPMLGMAGLLNQVGQFKQKIEELNKQIVHSILDKIKNLLQKYPTLFRDITANNIINIKEFQYDLEQLYLLYSQGKQYEKNMSALQNQYDSLFKELQDEKINQSKIKQEAFNKDPKLKRIIEDLSRLILSKDSNELRELIKELYLKNHQDIIQDQERQIQALKDQVNQIGVEYENFRTSVRHSDNKAPYFEEDQYTQSLFTQAQAIEQCLLKMK</sequence>
<reference evidence="2" key="1">
    <citation type="submission" date="2021-01" db="EMBL/GenBank/DDBJ databases">
        <authorList>
            <consortium name="Genoscope - CEA"/>
            <person name="William W."/>
        </authorList>
    </citation>
    <scope>NUCLEOTIDE SEQUENCE</scope>
</reference>
<comment type="caution">
    <text evidence="2">The sequence shown here is derived from an EMBL/GenBank/DDBJ whole genome shotgun (WGS) entry which is preliminary data.</text>
</comment>